<dbReference type="GO" id="GO:0006428">
    <property type="term" value="P:isoleucyl-tRNA aminoacylation"/>
    <property type="evidence" value="ECO:0007669"/>
    <property type="project" value="InterPro"/>
</dbReference>
<evidence type="ECO:0000259" key="12">
    <source>
        <dbReference type="Pfam" id="PF00133"/>
    </source>
</evidence>
<dbReference type="AlphaFoldDB" id="A0A2S5BFW4"/>
<dbReference type="SUPFAM" id="SSF47323">
    <property type="entry name" value="Anticodon-binding domain of a subclass of class I aminoacyl-tRNA synthetases"/>
    <property type="match status" value="1"/>
</dbReference>
<dbReference type="Gene3D" id="3.40.50.620">
    <property type="entry name" value="HUPs"/>
    <property type="match status" value="2"/>
</dbReference>
<accession>A0A2S5BFW4</accession>
<evidence type="ECO:0000256" key="2">
    <source>
        <dbReference type="ARBA" id="ARBA00013165"/>
    </source>
</evidence>
<dbReference type="GO" id="GO:0000049">
    <property type="term" value="F:tRNA binding"/>
    <property type="evidence" value="ECO:0007669"/>
    <property type="project" value="InterPro"/>
</dbReference>
<dbReference type="InterPro" id="IPR009080">
    <property type="entry name" value="tRNAsynth_Ia_anticodon-bd"/>
</dbReference>
<dbReference type="InterPro" id="IPR023586">
    <property type="entry name" value="Ile-tRNA-ligase_type2"/>
</dbReference>
<evidence type="ECO:0000256" key="3">
    <source>
        <dbReference type="ARBA" id="ARBA00022598"/>
    </source>
</evidence>
<evidence type="ECO:0000313" key="14">
    <source>
        <dbReference type="EMBL" id="POY75658.1"/>
    </source>
</evidence>
<keyword evidence="4" id="KW-0547">Nucleotide-binding</keyword>
<evidence type="ECO:0000256" key="7">
    <source>
        <dbReference type="ARBA" id="ARBA00023146"/>
    </source>
</evidence>
<feature type="region of interest" description="Disordered" evidence="11">
    <location>
        <begin position="1"/>
        <end position="24"/>
    </location>
</feature>
<keyword evidence="15" id="KW-1185">Reference proteome</keyword>
<dbReference type="EMBL" id="PJQD01000013">
    <property type="protein sequence ID" value="POY75658.1"/>
    <property type="molecule type" value="Genomic_DNA"/>
</dbReference>
<evidence type="ECO:0000313" key="15">
    <source>
        <dbReference type="Proteomes" id="UP000237144"/>
    </source>
</evidence>
<keyword evidence="7" id="KW-0030">Aminoacyl-tRNA synthetase</keyword>
<evidence type="ECO:0000256" key="4">
    <source>
        <dbReference type="ARBA" id="ARBA00022741"/>
    </source>
</evidence>
<dbReference type="Gene3D" id="1.10.730.10">
    <property type="entry name" value="Isoleucyl-tRNA Synthetase, Domain 1"/>
    <property type="match status" value="1"/>
</dbReference>
<feature type="domain" description="Methionyl/Valyl/Leucyl/Isoleucyl-tRNA synthetase anticodon-binding" evidence="13">
    <location>
        <begin position="714"/>
        <end position="872"/>
    </location>
</feature>
<dbReference type="GO" id="GO:0002161">
    <property type="term" value="F:aminoacyl-tRNA deacylase activity"/>
    <property type="evidence" value="ECO:0007669"/>
    <property type="project" value="InterPro"/>
</dbReference>
<comment type="catalytic activity">
    <reaction evidence="9">
        <text>tRNA(Ile) + L-isoleucine + ATP = L-isoleucyl-tRNA(Ile) + AMP + diphosphate</text>
        <dbReference type="Rhea" id="RHEA:11060"/>
        <dbReference type="Rhea" id="RHEA-COMP:9666"/>
        <dbReference type="Rhea" id="RHEA-COMP:9695"/>
        <dbReference type="ChEBI" id="CHEBI:30616"/>
        <dbReference type="ChEBI" id="CHEBI:33019"/>
        <dbReference type="ChEBI" id="CHEBI:58045"/>
        <dbReference type="ChEBI" id="CHEBI:78442"/>
        <dbReference type="ChEBI" id="CHEBI:78528"/>
        <dbReference type="ChEBI" id="CHEBI:456215"/>
        <dbReference type="EC" id="6.1.1.5"/>
    </reaction>
</comment>
<keyword evidence="6" id="KW-0648">Protein biosynthesis</keyword>
<dbReference type="FunFam" id="1.10.730.10:FF:000004">
    <property type="entry name" value="Isoleucyl-tRNA synthetase, cytoplasmic"/>
    <property type="match status" value="1"/>
</dbReference>
<dbReference type="Proteomes" id="UP000237144">
    <property type="component" value="Unassembled WGS sequence"/>
</dbReference>
<dbReference type="Pfam" id="PF00133">
    <property type="entry name" value="tRNA-synt_1"/>
    <property type="match status" value="1"/>
</dbReference>
<dbReference type="STRING" id="741276.A0A2S5BFW4"/>
<dbReference type="CDD" id="cd00818">
    <property type="entry name" value="IleRS_core"/>
    <property type="match status" value="1"/>
</dbReference>
<name>A0A2S5BFW4_9BASI</name>
<evidence type="ECO:0000259" key="13">
    <source>
        <dbReference type="Pfam" id="PF08264"/>
    </source>
</evidence>
<dbReference type="EC" id="6.1.1.5" evidence="2"/>
<gene>
    <name evidence="14" type="ORF">BMF94_1281</name>
</gene>
<organism evidence="14 15">
    <name type="scientific">Rhodotorula taiwanensis</name>
    <dbReference type="NCBI Taxonomy" id="741276"/>
    <lineage>
        <taxon>Eukaryota</taxon>
        <taxon>Fungi</taxon>
        <taxon>Dikarya</taxon>
        <taxon>Basidiomycota</taxon>
        <taxon>Pucciniomycotina</taxon>
        <taxon>Microbotryomycetes</taxon>
        <taxon>Sporidiobolales</taxon>
        <taxon>Sporidiobolaceae</taxon>
        <taxon>Rhodotorula</taxon>
    </lineage>
</organism>
<dbReference type="SUPFAM" id="SSF52374">
    <property type="entry name" value="Nucleotidylyl transferase"/>
    <property type="match status" value="1"/>
</dbReference>
<proteinExistence type="inferred from homology"/>
<dbReference type="GO" id="GO:0005524">
    <property type="term" value="F:ATP binding"/>
    <property type="evidence" value="ECO:0007669"/>
    <property type="project" value="UniProtKB-KW"/>
</dbReference>
<dbReference type="Pfam" id="PF08264">
    <property type="entry name" value="Anticodon_1"/>
    <property type="match status" value="1"/>
</dbReference>
<evidence type="ECO:0000256" key="1">
    <source>
        <dbReference type="ARBA" id="ARBA00005594"/>
    </source>
</evidence>
<dbReference type="PRINTS" id="PR00984">
    <property type="entry name" value="TRNASYNTHILE"/>
</dbReference>
<dbReference type="PANTHER" id="PTHR42780">
    <property type="entry name" value="SOLEUCYL-TRNA SYNTHETASE"/>
    <property type="match status" value="1"/>
</dbReference>
<dbReference type="SUPFAM" id="SSF50677">
    <property type="entry name" value="ValRS/IleRS/LeuRS editing domain"/>
    <property type="match status" value="1"/>
</dbReference>
<evidence type="ECO:0000256" key="8">
    <source>
        <dbReference type="ARBA" id="ARBA00032665"/>
    </source>
</evidence>
<dbReference type="GO" id="GO:0004822">
    <property type="term" value="F:isoleucine-tRNA ligase activity"/>
    <property type="evidence" value="ECO:0007669"/>
    <property type="project" value="UniProtKB-EC"/>
</dbReference>
<comment type="similarity">
    <text evidence="1">Belongs to the class-I aminoacyl-tRNA synthetase family.</text>
</comment>
<dbReference type="InterPro" id="IPR009008">
    <property type="entry name" value="Val/Leu/Ile-tRNA-synth_edit"/>
</dbReference>
<evidence type="ECO:0000256" key="9">
    <source>
        <dbReference type="ARBA" id="ARBA00048359"/>
    </source>
</evidence>
<dbReference type="OrthoDB" id="1706657at2759"/>
<evidence type="ECO:0000256" key="11">
    <source>
        <dbReference type="SAM" id="MobiDB-lite"/>
    </source>
</evidence>
<keyword evidence="5" id="KW-0067">ATP-binding</keyword>
<keyword evidence="3 14" id="KW-0436">Ligase</keyword>
<evidence type="ECO:0000256" key="6">
    <source>
        <dbReference type="ARBA" id="ARBA00022917"/>
    </source>
</evidence>
<reference evidence="14 15" key="1">
    <citation type="journal article" date="2018" name="Front. Microbiol.">
        <title>Prospects for Fungal Bioremediation of Acidic Radioactive Waste Sites: Characterization and Genome Sequence of Rhodotorula taiwanensis MD1149.</title>
        <authorList>
            <person name="Tkavc R."/>
            <person name="Matrosova V.Y."/>
            <person name="Grichenko O.E."/>
            <person name="Gostincar C."/>
            <person name="Volpe R.P."/>
            <person name="Klimenkova P."/>
            <person name="Gaidamakova E.K."/>
            <person name="Zhou C.E."/>
            <person name="Stewart B.J."/>
            <person name="Lyman M.G."/>
            <person name="Malfatti S.A."/>
            <person name="Rubinfeld B."/>
            <person name="Courtot M."/>
            <person name="Singh J."/>
            <person name="Dalgard C.L."/>
            <person name="Hamilton T."/>
            <person name="Frey K.G."/>
            <person name="Gunde-Cimerman N."/>
            <person name="Dugan L."/>
            <person name="Daly M.J."/>
        </authorList>
    </citation>
    <scope>NUCLEOTIDE SEQUENCE [LARGE SCALE GENOMIC DNA]</scope>
    <source>
        <strain evidence="14 15">MD1149</strain>
    </source>
</reference>
<dbReference type="PANTHER" id="PTHR42780:SF1">
    <property type="entry name" value="ISOLEUCINE--TRNA LIGASE, CYTOPLASMIC"/>
    <property type="match status" value="1"/>
</dbReference>
<sequence>MSAPQPTNPDAAFPSHDAASSFSFPKEEEKVLDYWREIDAFRTSVQQSLDENRPRFTFFDGPPFATGLPHHGHLLMGTVKDIVTRFAHSNGFYVERRFGWDTHGLPVEHEIDKKLGITSKADVMAMGIDKYNAECRAIVMRYSSEWRKTVERLGRWIDFDNDYKTLNPSFMETVWWVFGQLWQKNLVYRGLKVMPYTTGCTTPLSNFEAGQAYKDVQDPAITVAFTLVDDPKTSFLAWTTTPWTMPANLGLCVHPELTYVKIHDVERDANFILCDKLLSILYKDPVKAKKEKKFEVLETYKGTDLFGKEYVPLFPYFKERYAGRAFRVLMDNYVSDASGTGIVQQAPAFGDDDHRIAVAHGVVEKDEMPPCPIDERGFLTDEVPEFAGQYIKDADKSVIKHLKAQGKIIVATTLTHSYPFCWRSGTPLIYRAIPVWFVRVQGHQDDLVKNNAETRWVPASVGENRFQNWLENARDWNISRNRYWGTPLPLWASEDYSEIVCISSIAQLEELSGVKGITDLHRDKIDHITIPSQKGNGDLKRVEEVFDCWFESGSMPYAQVHYPFENKDEFEASFPADFISEAMDQTRGWFYTLLVLATHLFGTAPWKNLIVCGHVLAADGKKMSKSLKNYPDPNMILDRYGADALRLFLINSPVVRGDSLRFKEEGVKEVISHVLLPLLNSYRFFLGQAALLKKDQGVDYKYDPKNLGSTNVMDRWILARCQTLIQTVKTEMEAYRLYTVVNQILGLIDELTNWYIRFNRRRLKGENGLEDTLHALNTLFETLFTLCRTLSAFTPFITENIYQGLRPFFPADVSHLGVGNDVRSLHFLPFPTVREEYFDPVMERQVSRLQAVIDLGREVRQRRVIPVKTPLAELVVFHPDQEYLDDVKSLLPYVEQELNVRTVVFTSDEARCGIKFRADADYAVLGRKLRKDLARVKKALPNVASDDVKAYLSTGKITVDGVELVKGDLTATRYVDVPPRTEGGPEYESNTNNDVVILLDCLRRPELEQEGTAREVVNRVQRLRKKAGLVATDDIDVFYSFTEGLGKELEDIMAASDDVICRTLKKSPRPKREFTGERDVVIEEEVEVGDDKMTLTLVWA</sequence>
<protein>
    <recommendedName>
        <fullName evidence="10">Isoleucine--tRNA ligase, cytoplasmic</fullName>
        <ecNumber evidence="2">6.1.1.5</ecNumber>
    </recommendedName>
    <alternativeName>
        <fullName evidence="8">Isoleucyl-tRNA synthetase</fullName>
    </alternativeName>
</protein>
<feature type="domain" description="Aminoacyl-tRNA synthetase class Ia" evidence="12">
    <location>
        <begin position="31"/>
        <end position="656"/>
    </location>
</feature>
<dbReference type="NCBIfam" id="TIGR00392">
    <property type="entry name" value="ileS"/>
    <property type="match status" value="1"/>
</dbReference>
<dbReference type="HAMAP" id="MF_02003">
    <property type="entry name" value="Ile_tRNA_synth_type2"/>
    <property type="match status" value="1"/>
</dbReference>
<dbReference type="InterPro" id="IPR002301">
    <property type="entry name" value="Ile-tRNA-ligase"/>
</dbReference>
<dbReference type="InterPro" id="IPR033709">
    <property type="entry name" value="Anticodon_Ile_ABEc"/>
</dbReference>
<dbReference type="InterPro" id="IPR014729">
    <property type="entry name" value="Rossmann-like_a/b/a_fold"/>
</dbReference>
<evidence type="ECO:0000256" key="5">
    <source>
        <dbReference type="ARBA" id="ARBA00022840"/>
    </source>
</evidence>
<evidence type="ECO:0000256" key="10">
    <source>
        <dbReference type="ARBA" id="ARBA00069879"/>
    </source>
</evidence>
<dbReference type="InterPro" id="IPR013155">
    <property type="entry name" value="M/V/L/I-tRNA-synth_anticd-bd"/>
</dbReference>
<comment type="caution">
    <text evidence="14">The sequence shown here is derived from an EMBL/GenBank/DDBJ whole genome shotgun (WGS) entry which is preliminary data.</text>
</comment>
<dbReference type="CDD" id="cd07961">
    <property type="entry name" value="Anticodon_Ia_Ile_ABEc"/>
    <property type="match status" value="1"/>
</dbReference>
<dbReference type="InterPro" id="IPR002300">
    <property type="entry name" value="aa-tRNA-synth_Ia"/>
</dbReference>
<dbReference type="FunFam" id="3.40.50.620:FF:000133">
    <property type="entry name" value="Isoleucyl-tRNA synthetase, cytoplasmic"/>
    <property type="match status" value="1"/>
</dbReference>
<dbReference type="Pfam" id="PF19302">
    <property type="entry name" value="DUF5915"/>
    <property type="match status" value="1"/>
</dbReference>
<dbReference type="FunFam" id="3.40.50.620:FF:000023">
    <property type="entry name" value="Isoleucyl-tRNA synthetase,cytoplasmic"/>
    <property type="match status" value="1"/>
</dbReference>